<proteinExistence type="predicted"/>
<dbReference type="Gene3D" id="1.10.520.40">
    <property type="entry name" value="CRISPR-associated protein Cse2"/>
    <property type="match status" value="1"/>
</dbReference>
<reference evidence="1" key="1">
    <citation type="journal article" date="2014" name="BMC Vet. Res.">
        <title>First report of Corynebacterium pseudotuberculosis from caseous lymphadenitis lesions in Black Alentejano pig (Sus scrofa domesticus).</title>
        <authorList>
            <person name="Oliveira M."/>
            <person name="Barroco C."/>
            <person name="Mottola C."/>
            <person name="Santos R."/>
            <person name="Lemsaddek A."/>
            <person name="Tavares L."/>
            <person name="Semedo-Lemsaddek T."/>
        </authorList>
    </citation>
    <scope>NUCLEOTIDE SEQUENCE [LARGE SCALE GENOMIC DNA]</scope>
    <source>
        <strain evidence="1">PO100/5</strain>
    </source>
</reference>
<organism evidence="1">
    <name type="scientific">Corynebacterium silvaticum</name>
    <dbReference type="NCBI Taxonomy" id="2320431"/>
    <lineage>
        <taxon>Bacteria</taxon>
        <taxon>Bacillati</taxon>
        <taxon>Actinomycetota</taxon>
        <taxon>Actinomycetes</taxon>
        <taxon>Mycobacteriales</taxon>
        <taxon>Corynebacteriaceae</taxon>
        <taxon>Corynebacterium</taxon>
    </lineage>
</organism>
<dbReference type="EMBL" id="CP021417">
    <property type="protein sequence ID" value="ARU45188.1"/>
    <property type="molecule type" value="Genomic_DNA"/>
</dbReference>
<accession>A0A7U5K7Z5</accession>
<gene>
    <name evidence="1" type="ORF">CBE74_00180</name>
</gene>
<evidence type="ECO:0000313" key="1">
    <source>
        <dbReference type="EMBL" id="ARU45188.1"/>
    </source>
</evidence>
<reference evidence="1" key="3">
    <citation type="journal article" date="2020" name="Antonie Van Leeuwenhoek">
        <title>Phylogenomic characterisation of a novel corynebacterial species pathogenic to animals.</title>
        <authorList>
            <person name="Moller J."/>
            <person name="Musella L."/>
            <person name="Melnikov V."/>
            <person name="Geissdorfer W."/>
            <person name="Burkovski A."/>
            <person name="Sangal V."/>
        </authorList>
    </citation>
    <scope>NUCLEOTIDE SEQUENCE</scope>
    <source>
        <strain evidence="1">PO100/5</strain>
    </source>
</reference>
<dbReference type="AlphaFoldDB" id="A0A7U5K7Z5"/>
<name>A0A7U5K7Z5_9CORY</name>
<sequence length="197" mass="22229">MTTSRPKQSWTPLVAEFAQRKKDKEFRAKRSALRAGSGTYTEFRAYSYVLPFLGEKTLRSTKTALLRCMAALAEYPDVVSSGEKATASSVGQWVNRVAFDGKQGQSEPDSMVASRIKYLHTQDLEEAISSCGASWHLPTEKNVTTKLNPYQFVELFWYWGNGFTDASTKHRLSVLRDFYSTKQKENTDPQSSSEGEK</sequence>
<protein>
    <submittedName>
        <fullName evidence="1">Type I-E CRISPR-associated protein Cse2/CasB</fullName>
    </submittedName>
</protein>
<reference evidence="1" key="5">
    <citation type="journal article" date="2020" name="PLoS ONE">
        <title>Taxonomic classification of strain PO100/5 shows a broader geographic distribution and genetic markers of the recently described Corynebacterium silvaticum.</title>
        <authorList>
            <person name="Viana M.V.C."/>
            <person name="Profeta R."/>
            <person name="da Silva A.L."/>
            <person name="Hurtado R."/>
            <person name="Cerqueira J.C."/>
            <person name="Ribeiro B.F.S."/>
            <person name="Almeida M.O."/>
            <person name="Morais-Rodrigues F."/>
            <person name="Soares S.C."/>
            <person name="Oliveira M."/>
            <person name="Tavares L."/>
            <person name="Figueiredo H."/>
            <person name="Wattam A.R."/>
            <person name="Barh D."/>
            <person name="Ghosh P."/>
            <person name="Silva A."/>
            <person name="Azevedo V."/>
        </authorList>
    </citation>
    <scope>NUCLEOTIDE SEQUENCE</scope>
    <source>
        <strain evidence="1">PO100/5</strain>
    </source>
</reference>
<dbReference type="InterPro" id="IPR038287">
    <property type="entry name" value="Cse2_sf"/>
</dbReference>
<reference evidence="1" key="4">
    <citation type="journal article" date="2020" name="Int. J. Syst. Evol. Microbiol.">
        <title>Corynebacterium silvaticum sp. nov., a unique group of NTTB corynebacteria in wild boar and roe deer.</title>
        <authorList>
            <person name="Dangel A."/>
            <person name="Berger A."/>
            <person name="Rau J."/>
            <person name="Eisenberg T."/>
            <person name="Kampfer P."/>
            <person name="Margos G."/>
            <person name="Contzen M."/>
            <person name="Busse H.J."/>
            <person name="Konrad R."/>
            <person name="Peters M."/>
            <person name="Sting R."/>
            <person name="Sing A."/>
        </authorList>
    </citation>
    <scope>NUCLEOTIDE SEQUENCE</scope>
    <source>
        <strain evidence="1">PO100/5</strain>
    </source>
</reference>
<reference evidence="1" key="2">
    <citation type="submission" date="2017-05" db="EMBL/GenBank/DDBJ databases">
        <authorList>
            <person name="Oliveira G."/>
            <person name="Souza T."/>
            <person name="Jamal S."/>
            <person name="Jaiswal A."/>
            <person name="Lima A."/>
            <person name="Gomide A."/>
            <person name="FIgueiredo H."/>
            <person name="Vasco V."/>
        </authorList>
    </citation>
    <scope>NUCLEOTIDE SEQUENCE</scope>
    <source>
        <strain evidence="1">PO100/5</strain>
    </source>
</reference>
<dbReference type="KEGG" id="csil:CBE74_00180"/>